<feature type="domain" description="CRISPR associated protein Cas6 C-terminal" evidence="4">
    <location>
        <begin position="102"/>
        <end position="216"/>
    </location>
</feature>
<name>B3QT90_CHLT3</name>
<evidence type="ECO:0000256" key="2">
    <source>
        <dbReference type="ARBA" id="ARBA00022884"/>
    </source>
</evidence>
<dbReference type="Proteomes" id="UP000001208">
    <property type="component" value="Chromosome"/>
</dbReference>
<gene>
    <name evidence="5" type="ordered locus">Ctha_1732</name>
</gene>
<dbReference type="PANTHER" id="PTHR36984:SF1">
    <property type="entry name" value="CRISPR-ASSOCIATED ENDORIBONUCLEASE CAS6 1"/>
    <property type="match status" value="1"/>
</dbReference>
<dbReference type="HOGENOM" id="CLU_1249700_0_0_10"/>
<accession>B3QT90</accession>
<reference evidence="5 6" key="1">
    <citation type="submission" date="2008-06" db="EMBL/GenBank/DDBJ databases">
        <title>Complete sequence of Chloroherpeton thalassium ATCC 35110.</title>
        <authorList>
            <consortium name="US DOE Joint Genome Institute"/>
            <person name="Lucas S."/>
            <person name="Copeland A."/>
            <person name="Lapidus A."/>
            <person name="Glavina del Rio T."/>
            <person name="Dalin E."/>
            <person name="Tice H."/>
            <person name="Bruce D."/>
            <person name="Goodwin L."/>
            <person name="Pitluck S."/>
            <person name="Schmutz J."/>
            <person name="Larimer F."/>
            <person name="Land M."/>
            <person name="Hauser L."/>
            <person name="Kyrpides N."/>
            <person name="Mikhailova N."/>
            <person name="Liu Z."/>
            <person name="Li T."/>
            <person name="Zhao F."/>
            <person name="Overmann J."/>
            <person name="Bryant D.A."/>
            <person name="Richardson P."/>
        </authorList>
    </citation>
    <scope>NUCLEOTIDE SEQUENCE [LARGE SCALE GENOMIC DNA]</scope>
    <source>
        <strain evidence="6">ATCC 35110 / GB-78</strain>
    </source>
</reference>
<dbReference type="InterPro" id="IPR010156">
    <property type="entry name" value="CRISPR-assoc_prot_Cas6"/>
</dbReference>
<dbReference type="AlphaFoldDB" id="B3QT90"/>
<dbReference type="GO" id="GO:0051607">
    <property type="term" value="P:defense response to virus"/>
    <property type="evidence" value="ECO:0007669"/>
    <property type="project" value="UniProtKB-KW"/>
</dbReference>
<dbReference type="PANTHER" id="PTHR36984">
    <property type="entry name" value="CRISPR-ASSOCIATED ENDORIBONUCLEASE CAS6 1"/>
    <property type="match status" value="1"/>
</dbReference>
<dbReference type="STRING" id="517418.Ctha_1732"/>
<dbReference type="Pfam" id="PF01881">
    <property type="entry name" value="Cas_Cas6_C"/>
    <property type="match status" value="1"/>
</dbReference>
<dbReference type="Gene3D" id="3.30.70.1900">
    <property type="match status" value="1"/>
</dbReference>
<dbReference type="EMBL" id="CP001100">
    <property type="protein sequence ID" value="ACF14189.1"/>
    <property type="molecule type" value="Genomic_DNA"/>
</dbReference>
<dbReference type="CDD" id="cd21140">
    <property type="entry name" value="Cas6_I-like"/>
    <property type="match status" value="1"/>
</dbReference>
<comment type="similarity">
    <text evidence="1">Belongs to the CRISPR-associated protein Cas6/Cse3/CasE family.</text>
</comment>
<dbReference type="InterPro" id="IPR049435">
    <property type="entry name" value="Cas_Cas6_C"/>
</dbReference>
<dbReference type="eggNOG" id="COG1583">
    <property type="taxonomic scope" value="Bacteria"/>
</dbReference>
<keyword evidence="2" id="KW-0694">RNA-binding</keyword>
<dbReference type="GO" id="GO:0003723">
    <property type="term" value="F:RNA binding"/>
    <property type="evidence" value="ECO:0007669"/>
    <property type="project" value="UniProtKB-KW"/>
</dbReference>
<dbReference type="InterPro" id="IPR045747">
    <property type="entry name" value="CRISPR-assoc_prot_Cas6_N_sf"/>
</dbReference>
<dbReference type="OrthoDB" id="956004at2"/>
<evidence type="ECO:0000256" key="1">
    <source>
        <dbReference type="ARBA" id="ARBA00005937"/>
    </source>
</evidence>
<evidence type="ECO:0000259" key="4">
    <source>
        <dbReference type="Pfam" id="PF01881"/>
    </source>
</evidence>
<dbReference type="GO" id="GO:0016788">
    <property type="term" value="F:hydrolase activity, acting on ester bonds"/>
    <property type="evidence" value="ECO:0007669"/>
    <property type="project" value="InterPro"/>
</dbReference>
<keyword evidence="6" id="KW-1185">Reference proteome</keyword>
<proteinExistence type="inferred from homology"/>
<dbReference type="NCBIfam" id="TIGR01877">
    <property type="entry name" value="cas_cas6"/>
    <property type="match status" value="1"/>
</dbReference>
<sequence length="218" mass="24763">MRLYLKLSKNTDPVPFEHNSVLAGIFHKWVNDAEIHDSLSLYSFSWLRGGGVNNNNLDFPKGGYWFISIYDSETLMKIIKQIQINPNIAYGMTVKEVVIFETPEFSSEQRFMLATPIFIKRTMDKKSIHYLYFDNESDKLMTETLKTKLKKAGINDESLKISFDRSYDKAKVKLISYKGIKNKANLCPVIITGKPETLAFAWNVGIGNSTGIGFGALL</sequence>
<dbReference type="KEGG" id="cts:Ctha_1732"/>
<dbReference type="Gene3D" id="3.30.70.1890">
    <property type="match status" value="1"/>
</dbReference>
<evidence type="ECO:0000313" key="5">
    <source>
        <dbReference type="EMBL" id="ACF14189.1"/>
    </source>
</evidence>
<keyword evidence="3" id="KW-0051">Antiviral defense</keyword>
<evidence type="ECO:0000256" key="3">
    <source>
        <dbReference type="ARBA" id="ARBA00023118"/>
    </source>
</evidence>
<organism evidence="5 6">
    <name type="scientific">Chloroherpeton thalassium (strain ATCC 35110 / GB-78)</name>
    <dbReference type="NCBI Taxonomy" id="517418"/>
    <lineage>
        <taxon>Bacteria</taxon>
        <taxon>Pseudomonadati</taxon>
        <taxon>Chlorobiota</taxon>
        <taxon>Chlorobiia</taxon>
        <taxon>Chlorobiales</taxon>
        <taxon>Chloroherpetonaceae</taxon>
        <taxon>Chloroherpeton</taxon>
    </lineage>
</organism>
<protein>
    <submittedName>
        <fullName evidence="5">CRISPR-associated protein Cas6</fullName>
    </submittedName>
</protein>
<evidence type="ECO:0000313" key="6">
    <source>
        <dbReference type="Proteomes" id="UP000001208"/>
    </source>
</evidence>